<feature type="domain" description="VWFA" evidence="6">
    <location>
        <begin position="97"/>
        <end position="313"/>
    </location>
</feature>
<dbReference type="Pfam" id="PF07584">
    <property type="entry name" value="BatA"/>
    <property type="match status" value="1"/>
</dbReference>
<feature type="transmembrane region" description="Helical" evidence="5">
    <location>
        <begin position="14"/>
        <end position="33"/>
    </location>
</feature>
<dbReference type="InterPro" id="IPR002035">
    <property type="entry name" value="VWF_A"/>
</dbReference>
<dbReference type="SMART" id="SM00327">
    <property type="entry name" value="VWA"/>
    <property type="match status" value="1"/>
</dbReference>
<sequence length="359" mass="40628">MNDLWSRITEVRFAYPWLLILWMAIPLVVYWAARHGPAGSITFSSTKILAGLAKQNRVSRGFFLRLLRMLGLALIVAACARPRIPQGEIPDSEKGIDVMLALDFSGSMDAEDYVVDGQKVSRLSALSSVIGEFVKGRKHDRFGIVGFAKYPYLTSPLTLDYDWITAALKSIKTEGGTAVGEGIHMSIKYLLSDELSRASKEVDEPEKVRETHWYDMFDMQEPFEIEGSRGPDKRQKVLIVISDGLSNTGMSPMDAAKIAKDEHIRIHTIRINPGVVHPSKVQKDVMFQIARETGGEFFQATNTATLLSIYQQIDRMEKTVIEQKRFQNFDEVFHWFAWGGVGLLTLEFLLWQTIKRRLP</sequence>
<evidence type="ECO:0000256" key="4">
    <source>
        <dbReference type="ARBA" id="ARBA00023136"/>
    </source>
</evidence>
<comment type="caution">
    <text evidence="7">The sequence shown here is derived from an EMBL/GenBank/DDBJ whole genome shotgun (WGS) entry which is preliminary data.</text>
</comment>
<evidence type="ECO:0000256" key="5">
    <source>
        <dbReference type="SAM" id="Phobius"/>
    </source>
</evidence>
<evidence type="ECO:0000313" key="7">
    <source>
        <dbReference type="EMBL" id="GHC09844.1"/>
    </source>
</evidence>
<reference evidence="7" key="2">
    <citation type="submission" date="2020-09" db="EMBL/GenBank/DDBJ databases">
        <authorList>
            <person name="Sun Q."/>
            <person name="Kim S."/>
        </authorList>
    </citation>
    <scope>NUCLEOTIDE SEQUENCE</scope>
    <source>
        <strain evidence="7">KCTC 12870</strain>
    </source>
</reference>
<evidence type="ECO:0000259" key="6">
    <source>
        <dbReference type="PROSITE" id="PS50234"/>
    </source>
</evidence>
<dbReference type="Pfam" id="PF13519">
    <property type="entry name" value="VWA_2"/>
    <property type="match status" value="1"/>
</dbReference>
<proteinExistence type="predicted"/>
<keyword evidence="4 5" id="KW-0472">Membrane</keyword>
<protein>
    <submittedName>
        <fullName evidence="7">VWA domain-containing protein</fullName>
    </submittedName>
</protein>
<dbReference type="NCBIfam" id="TIGR02226">
    <property type="entry name" value="two_anch"/>
    <property type="match status" value="1"/>
</dbReference>
<dbReference type="AlphaFoldDB" id="A0A8J3DE87"/>
<dbReference type="InterPro" id="IPR050768">
    <property type="entry name" value="UPF0353/GerABKA_families"/>
</dbReference>
<keyword evidence="1" id="KW-1003">Cell membrane</keyword>
<accession>A0A8J3DE87</accession>
<keyword evidence="8" id="KW-1185">Reference proteome</keyword>
<gene>
    <name evidence="7" type="ORF">GCM10007047_28960</name>
</gene>
<evidence type="ECO:0000313" key="8">
    <source>
        <dbReference type="Proteomes" id="UP000642829"/>
    </source>
</evidence>
<dbReference type="Pfam" id="PF00092">
    <property type="entry name" value="VWA"/>
    <property type="match status" value="1"/>
</dbReference>
<evidence type="ECO:0000256" key="1">
    <source>
        <dbReference type="ARBA" id="ARBA00022475"/>
    </source>
</evidence>
<reference evidence="7" key="1">
    <citation type="journal article" date="2014" name="Int. J. Syst. Evol. Microbiol.">
        <title>Complete genome sequence of Corynebacterium casei LMG S-19264T (=DSM 44701T), isolated from a smear-ripened cheese.</title>
        <authorList>
            <consortium name="US DOE Joint Genome Institute (JGI-PGF)"/>
            <person name="Walter F."/>
            <person name="Albersmeier A."/>
            <person name="Kalinowski J."/>
            <person name="Ruckert C."/>
        </authorList>
    </citation>
    <scope>NUCLEOTIDE SEQUENCE</scope>
    <source>
        <strain evidence="7">KCTC 12870</strain>
    </source>
</reference>
<evidence type="ECO:0000256" key="2">
    <source>
        <dbReference type="ARBA" id="ARBA00022692"/>
    </source>
</evidence>
<dbReference type="PROSITE" id="PS50234">
    <property type="entry name" value="VWFA"/>
    <property type="match status" value="1"/>
</dbReference>
<name>A0A8J3DE87_9BACT</name>
<dbReference type="EMBL" id="BMXG01000022">
    <property type="protein sequence ID" value="GHC09844.1"/>
    <property type="molecule type" value="Genomic_DNA"/>
</dbReference>
<dbReference type="PANTHER" id="PTHR22550:SF5">
    <property type="entry name" value="LEUCINE ZIPPER PROTEIN 4"/>
    <property type="match status" value="1"/>
</dbReference>
<dbReference type="SUPFAM" id="SSF53300">
    <property type="entry name" value="vWA-like"/>
    <property type="match status" value="1"/>
</dbReference>
<organism evidence="7 8">
    <name type="scientific">Cerasicoccus arenae</name>
    <dbReference type="NCBI Taxonomy" id="424488"/>
    <lineage>
        <taxon>Bacteria</taxon>
        <taxon>Pseudomonadati</taxon>
        <taxon>Verrucomicrobiota</taxon>
        <taxon>Opitutia</taxon>
        <taxon>Puniceicoccales</taxon>
        <taxon>Cerasicoccaceae</taxon>
        <taxon>Cerasicoccus</taxon>
    </lineage>
</organism>
<dbReference type="Gene3D" id="3.40.50.410">
    <property type="entry name" value="von Willebrand factor, type A domain"/>
    <property type="match status" value="1"/>
</dbReference>
<evidence type="ECO:0000256" key="3">
    <source>
        <dbReference type="ARBA" id="ARBA00022989"/>
    </source>
</evidence>
<feature type="transmembrane region" description="Helical" evidence="5">
    <location>
        <begin position="332"/>
        <end position="351"/>
    </location>
</feature>
<dbReference type="InterPro" id="IPR011933">
    <property type="entry name" value="Double_TM_dom"/>
</dbReference>
<keyword evidence="3 5" id="KW-1133">Transmembrane helix</keyword>
<dbReference type="InterPro" id="IPR024163">
    <property type="entry name" value="Aerotolerance_reg_N"/>
</dbReference>
<dbReference type="Proteomes" id="UP000642829">
    <property type="component" value="Unassembled WGS sequence"/>
</dbReference>
<keyword evidence="2 5" id="KW-0812">Transmembrane</keyword>
<dbReference type="RefSeq" id="WP_189516517.1">
    <property type="nucleotide sequence ID" value="NZ_BMXG01000022.1"/>
</dbReference>
<dbReference type="InterPro" id="IPR036465">
    <property type="entry name" value="vWFA_dom_sf"/>
</dbReference>
<dbReference type="PANTHER" id="PTHR22550">
    <property type="entry name" value="SPORE GERMINATION PROTEIN"/>
    <property type="match status" value="1"/>
</dbReference>